<feature type="compositionally biased region" description="Basic and acidic residues" evidence="1">
    <location>
        <begin position="80"/>
        <end position="93"/>
    </location>
</feature>
<reference evidence="3 4" key="1">
    <citation type="submission" date="2024-09" db="EMBL/GenBank/DDBJ databases">
        <authorList>
            <person name="Sun Q."/>
            <person name="Mori K."/>
        </authorList>
    </citation>
    <scope>NUCLEOTIDE SEQUENCE [LARGE SCALE GENOMIC DNA]</scope>
    <source>
        <strain evidence="3 4">TBRC 0563</strain>
    </source>
</reference>
<protein>
    <recommendedName>
        <fullName evidence="5">Secreted protein</fullName>
    </recommendedName>
</protein>
<organism evidence="3 4">
    <name type="scientific">Actinoallomurus acaciae</name>
    <dbReference type="NCBI Taxonomy" id="502577"/>
    <lineage>
        <taxon>Bacteria</taxon>
        <taxon>Bacillati</taxon>
        <taxon>Actinomycetota</taxon>
        <taxon>Actinomycetes</taxon>
        <taxon>Streptosporangiales</taxon>
        <taxon>Thermomonosporaceae</taxon>
        <taxon>Actinoallomurus</taxon>
    </lineage>
</organism>
<gene>
    <name evidence="3" type="ORF">ACFFNX_20250</name>
</gene>
<evidence type="ECO:0000256" key="1">
    <source>
        <dbReference type="SAM" id="MobiDB-lite"/>
    </source>
</evidence>
<evidence type="ECO:0000313" key="3">
    <source>
        <dbReference type="EMBL" id="MFB9834519.1"/>
    </source>
</evidence>
<keyword evidence="2" id="KW-0472">Membrane</keyword>
<name>A0ABV5YHI6_9ACTN</name>
<evidence type="ECO:0000313" key="4">
    <source>
        <dbReference type="Proteomes" id="UP001589627"/>
    </source>
</evidence>
<keyword evidence="2" id="KW-1133">Transmembrane helix</keyword>
<dbReference type="RefSeq" id="WP_378204270.1">
    <property type="nucleotide sequence ID" value="NZ_JBHLZP010000143.1"/>
</dbReference>
<feature type="region of interest" description="Disordered" evidence="1">
    <location>
        <begin position="45"/>
        <end position="93"/>
    </location>
</feature>
<evidence type="ECO:0000256" key="2">
    <source>
        <dbReference type="SAM" id="Phobius"/>
    </source>
</evidence>
<keyword evidence="4" id="KW-1185">Reference proteome</keyword>
<keyword evidence="2" id="KW-0812">Transmembrane</keyword>
<evidence type="ECO:0008006" key="5">
    <source>
        <dbReference type="Google" id="ProtNLM"/>
    </source>
</evidence>
<feature type="compositionally biased region" description="Basic and acidic residues" evidence="1">
    <location>
        <begin position="51"/>
        <end position="73"/>
    </location>
</feature>
<sequence>MPAMMVLAVNEDQVTPGVGAFLIVAALGVTLFFLIRSMNKRIARIEAPSEEDLRQAEWERRQAGRDSGDEAEKAPAGVKKKAEPRSEADQPDA</sequence>
<dbReference type="Proteomes" id="UP001589627">
    <property type="component" value="Unassembled WGS sequence"/>
</dbReference>
<feature type="transmembrane region" description="Helical" evidence="2">
    <location>
        <begin position="14"/>
        <end position="35"/>
    </location>
</feature>
<proteinExistence type="predicted"/>
<accession>A0ABV5YHI6</accession>
<comment type="caution">
    <text evidence="3">The sequence shown here is derived from an EMBL/GenBank/DDBJ whole genome shotgun (WGS) entry which is preliminary data.</text>
</comment>
<dbReference type="EMBL" id="JBHLZP010000143">
    <property type="protein sequence ID" value="MFB9834519.1"/>
    <property type="molecule type" value="Genomic_DNA"/>
</dbReference>